<accession>A0AA86N5N2</accession>
<keyword evidence="3" id="KW-1185">Reference proteome</keyword>
<sequence length="134" mass="15488">MCININTRLERFGFTKAFIKIPINAFTLKNQELVQATQNELENGDSVSFFLIVEELAHLSIYSVIITISQPKAINCQQIDLKNTSSERSYVWRFDKQEKNVFMHNNDNGKELTQLTLLPDAFIYSNAYSMFLVI</sequence>
<reference evidence="2 3" key="2">
    <citation type="submission" date="2024-07" db="EMBL/GenBank/DDBJ databases">
        <authorList>
            <person name="Akdeniz Z."/>
        </authorList>
    </citation>
    <scope>NUCLEOTIDE SEQUENCE [LARGE SCALE GENOMIC DNA]</scope>
</reference>
<evidence type="ECO:0000313" key="2">
    <source>
        <dbReference type="EMBL" id="CAL6100776.1"/>
    </source>
</evidence>
<name>A0AA86N5N2_9EUKA</name>
<reference evidence="1" key="1">
    <citation type="submission" date="2023-06" db="EMBL/GenBank/DDBJ databases">
        <authorList>
            <person name="Kurt Z."/>
        </authorList>
    </citation>
    <scope>NUCLEOTIDE SEQUENCE</scope>
</reference>
<dbReference type="EMBL" id="CATOUU010000021">
    <property type="protein sequence ID" value="CAI9913215.1"/>
    <property type="molecule type" value="Genomic_DNA"/>
</dbReference>
<dbReference type="AlphaFoldDB" id="A0AA86N5N2"/>
<dbReference type="EMBL" id="CAXDID020000534">
    <property type="protein sequence ID" value="CAL6100776.1"/>
    <property type="molecule type" value="Genomic_DNA"/>
</dbReference>
<evidence type="ECO:0000313" key="1">
    <source>
        <dbReference type="EMBL" id="CAI9913215.1"/>
    </source>
</evidence>
<proteinExistence type="predicted"/>
<gene>
    <name evidence="2" type="ORF">HINF_LOCUS70715</name>
    <name evidence="1" type="ORF">HINF_LOCUS860</name>
</gene>
<dbReference type="Proteomes" id="UP001642409">
    <property type="component" value="Unassembled WGS sequence"/>
</dbReference>
<evidence type="ECO:0000313" key="3">
    <source>
        <dbReference type="Proteomes" id="UP001642409"/>
    </source>
</evidence>
<organism evidence="1">
    <name type="scientific">Hexamita inflata</name>
    <dbReference type="NCBI Taxonomy" id="28002"/>
    <lineage>
        <taxon>Eukaryota</taxon>
        <taxon>Metamonada</taxon>
        <taxon>Diplomonadida</taxon>
        <taxon>Hexamitidae</taxon>
        <taxon>Hexamitinae</taxon>
        <taxon>Hexamita</taxon>
    </lineage>
</organism>
<protein>
    <submittedName>
        <fullName evidence="2">Hypothetical_protein</fullName>
    </submittedName>
</protein>
<comment type="caution">
    <text evidence="1">The sequence shown here is derived from an EMBL/GenBank/DDBJ whole genome shotgun (WGS) entry which is preliminary data.</text>
</comment>